<dbReference type="AlphaFoldDB" id="A0AAV4ZRS2"/>
<evidence type="ECO:0000256" key="4">
    <source>
        <dbReference type="ARBA" id="ARBA00022692"/>
    </source>
</evidence>
<keyword evidence="11" id="KW-1185">Reference proteome</keyword>
<dbReference type="NCBIfam" id="TIGR03025">
    <property type="entry name" value="EPS_sugtrans"/>
    <property type="match status" value="1"/>
</dbReference>
<dbReference type="Proteomes" id="UP001055247">
    <property type="component" value="Unassembled WGS sequence"/>
</dbReference>
<accession>A0AAV4ZRS2</accession>
<dbReference type="EMBL" id="BPQO01000019">
    <property type="protein sequence ID" value="GJD90588.1"/>
    <property type="molecule type" value="Genomic_DNA"/>
</dbReference>
<dbReference type="Pfam" id="PF13727">
    <property type="entry name" value="CoA_binding_3"/>
    <property type="match status" value="1"/>
</dbReference>
<gene>
    <name evidence="10" type="ORF">BHAOGJBA_4129</name>
</gene>
<keyword evidence="3" id="KW-0808">Transferase</keyword>
<dbReference type="InterPro" id="IPR017475">
    <property type="entry name" value="EPS_sugar_tfrase"/>
</dbReference>
<dbReference type="Pfam" id="PF02397">
    <property type="entry name" value="Bac_transf"/>
    <property type="match status" value="1"/>
</dbReference>
<feature type="transmembrane region" description="Helical" evidence="8">
    <location>
        <begin position="31"/>
        <end position="54"/>
    </location>
</feature>
<keyword evidence="4 8" id="KW-0812">Transmembrane</keyword>
<evidence type="ECO:0000256" key="1">
    <source>
        <dbReference type="ARBA" id="ARBA00004141"/>
    </source>
</evidence>
<reference evidence="10" key="1">
    <citation type="journal article" date="2016" name="Front. Microbiol.">
        <title>Genome Sequence of the Piezophilic, Mesophilic Sulfate-Reducing Bacterium Desulfovibrio indicus J2T.</title>
        <authorList>
            <person name="Cao J."/>
            <person name="Maignien L."/>
            <person name="Shao Z."/>
            <person name="Alain K."/>
            <person name="Jebbar M."/>
        </authorList>
    </citation>
    <scope>NUCLEOTIDE SEQUENCE</scope>
    <source>
        <strain evidence="10">DSM 16372</strain>
    </source>
</reference>
<comment type="subcellular location">
    <subcellularLocation>
        <location evidence="1">Membrane</location>
        <topology evidence="1">Multi-pass membrane protein</topology>
    </subcellularLocation>
</comment>
<evidence type="ECO:0000256" key="5">
    <source>
        <dbReference type="ARBA" id="ARBA00022989"/>
    </source>
</evidence>
<evidence type="ECO:0000256" key="6">
    <source>
        <dbReference type="ARBA" id="ARBA00023136"/>
    </source>
</evidence>
<feature type="transmembrane region" description="Helical" evidence="8">
    <location>
        <begin position="74"/>
        <end position="94"/>
    </location>
</feature>
<organism evidence="10 11">
    <name type="scientific">Methylobacterium hispanicum</name>
    <dbReference type="NCBI Taxonomy" id="270350"/>
    <lineage>
        <taxon>Bacteria</taxon>
        <taxon>Pseudomonadati</taxon>
        <taxon>Pseudomonadota</taxon>
        <taxon>Alphaproteobacteria</taxon>
        <taxon>Hyphomicrobiales</taxon>
        <taxon>Methylobacteriaceae</taxon>
        <taxon>Methylobacterium</taxon>
    </lineage>
</organism>
<keyword evidence="5 8" id="KW-1133">Transmembrane helix</keyword>
<keyword evidence="6 8" id="KW-0472">Membrane</keyword>
<comment type="similarity">
    <text evidence="2">Belongs to the bacterial sugar transferase family.</text>
</comment>
<reference evidence="10" key="2">
    <citation type="submission" date="2021-08" db="EMBL/GenBank/DDBJ databases">
        <authorList>
            <person name="Tani A."/>
            <person name="Ola A."/>
            <person name="Ogura Y."/>
            <person name="Katsura K."/>
            <person name="Hayashi T."/>
        </authorList>
    </citation>
    <scope>NUCLEOTIDE SEQUENCE</scope>
    <source>
        <strain evidence="10">DSM 16372</strain>
    </source>
</reference>
<dbReference type="RefSeq" id="WP_066926612.1">
    <property type="nucleotide sequence ID" value="NZ_BPQO01000019.1"/>
</dbReference>
<evidence type="ECO:0000256" key="7">
    <source>
        <dbReference type="ARBA" id="ARBA00023169"/>
    </source>
</evidence>
<evidence type="ECO:0000256" key="8">
    <source>
        <dbReference type="SAM" id="Phobius"/>
    </source>
</evidence>
<evidence type="ECO:0000256" key="2">
    <source>
        <dbReference type="ARBA" id="ARBA00006464"/>
    </source>
</evidence>
<proteinExistence type="inferred from homology"/>
<dbReference type="GO" id="GO:0000271">
    <property type="term" value="P:polysaccharide biosynthetic process"/>
    <property type="evidence" value="ECO:0007669"/>
    <property type="project" value="UniProtKB-KW"/>
</dbReference>
<evidence type="ECO:0000313" key="11">
    <source>
        <dbReference type="Proteomes" id="UP001055247"/>
    </source>
</evidence>
<feature type="transmembrane region" description="Helical" evidence="8">
    <location>
        <begin position="294"/>
        <end position="318"/>
    </location>
</feature>
<feature type="domain" description="Bacterial sugar transferase" evidence="9">
    <location>
        <begin position="292"/>
        <end position="485"/>
    </location>
</feature>
<evidence type="ECO:0000259" key="9">
    <source>
        <dbReference type="Pfam" id="PF02397"/>
    </source>
</evidence>
<dbReference type="PANTHER" id="PTHR30576">
    <property type="entry name" value="COLANIC BIOSYNTHESIS UDP-GLUCOSE LIPID CARRIER TRANSFERASE"/>
    <property type="match status" value="1"/>
</dbReference>
<evidence type="ECO:0000256" key="3">
    <source>
        <dbReference type="ARBA" id="ARBA00022679"/>
    </source>
</evidence>
<feature type="transmembrane region" description="Helical" evidence="8">
    <location>
        <begin position="106"/>
        <end position="126"/>
    </location>
</feature>
<keyword evidence="7" id="KW-0270">Exopolysaccharide synthesis</keyword>
<comment type="caution">
    <text evidence="10">The sequence shown here is derived from an EMBL/GenBank/DDBJ whole genome shotgun (WGS) entry which is preliminary data.</text>
</comment>
<dbReference type="PANTHER" id="PTHR30576:SF0">
    <property type="entry name" value="UNDECAPRENYL-PHOSPHATE N-ACETYLGALACTOSAMINYL 1-PHOSPHATE TRANSFERASE-RELATED"/>
    <property type="match status" value="1"/>
</dbReference>
<dbReference type="GO" id="GO:0016020">
    <property type="term" value="C:membrane"/>
    <property type="evidence" value="ECO:0007669"/>
    <property type="project" value="UniProtKB-SubCell"/>
</dbReference>
<feature type="transmembrane region" description="Helical" evidence="8">
    <location>
        <begin position="132"/>
        <end position="154"/>
    </location>
</feature>
<protein>
    <recommendedName>
        <fullName evidence="9">Bacterial sugar transferase domain-containing protein</fullName>
    </recommendedName>
</protein>
<dbReference type="GO" id="GO:0016780">
    <property type="term" value="F:phosphotransferase activity, for other substituted phosphate groups"/>
    <property type="evidence" value="ECO:0007669"/>
    <property type="project" value="TreeGrafter"/>
</dbReference>
<dbReference type="InterPro" id="IPR003362">
    <property type="entry name" value="Bact_transf"/>
</dbReference>
<name>A0AAV4ZRS2_9HYPH</name>
<evidence type="ECO:0000313" key="10">
    <source>
        <dbReference type="EMBL" id="GJD90588.1"/>
    </source>
</evidence>
<sequence length="491" mass="52466">MDTTETVATAIELSGRAAPDRAARRARSRCALVAAALILGDAAAALAAGAALALGWAALSGTPVGRTALLAGPLPLPVFCVLPIFAALGLYAVYGPSPPERLRLRALGVAVYLIGCLLVTGAAPAAPLLGQVAAAGLLLVLAGFYGEAAVRAVLIRRAAWGAPTVIVGADAHAQALARTLLAQPELGLRPIGYLTDPARPADAATARTGPPLPHLGRLDAVCGVAAEVAVFASCADLAQHEGRLGRLPFGRVVLAQQIQDLQNMWMQVRPLGDAIGLEIRRELYRPRNLLLKRLLDGVLAGIGLILLLPLIAVLAGAIRWIDPGSPFYAQVRVGRHGHPIRVWKLRTMYRDAEERLTKHLATDPAAAAEWARFFKLRDDPRVLPGLGRLLRRTSLDELPQLWNVLRGDMSLVGPRPFPAYHMDGFEPAFRALRTSVPPGLTGLWQISARSDGDLAVQRSQDGYYIRNWSLWLDLYILLATIPAVLCARGAR</sequence>